<comment type="caution">
    <text evidence="3">The sequence shown here is derived from an EMBL/GenBank/DDBJ whole genome shotgun (WGS) entry which is preliminary data.</text>
</comment>
<protein>
    <submittedName>
        <fullName evidence="3">Uncharacterized protein</fullName>
    </submittedName>
</protein>
<dbReference type="Proteomes" id="UP000683925">
    <property type="component" value="Unassembled WGS sequence"/>
</dbReference>
<sequence>MNFLLISLITQFTRYSLAFTITEVEEPLTSIKIHANEHRTLNLDDARDAILLSYNRSRGCEITPLQLQFETQEFRIIQPYDFTEKDFESDTILNFRQFVSMVHIKDGMLAITSDSVAYLLKFNYNTVFEHDFEEKGQKFARILWKADLQTIAPTLVAKNELPQLLFAPSSNLAFLLFSDTAQLFSMEQMESQTTSLDVYQVTDWRKRGYRGLTKEMDGLVFSAVGRDGLDVYKIVQKDLRFIKNLKLKDFGLNSTIEIVDFAIVKHGIADGYYSMFLLDRECGLLLIDVHRDQYVNFGLRSWINYQSGGISVDTRNGRNVFMAYQSMNHHYVLEYNVDLDNGNSFPIRKKKVDNRIIDLDATDDFVIVQGVNQHLILFSNGYDYVMNNHQDQVFKHLGLRDFAFFNQSYKLEDMDDITKEYQYDDFFFGITAQSAFLTRFQIQPIKMKCFYHQADVGQTFTYILQYNTTVDGVSDLVVRHTQMMNIEIIKTYFYEAEYYLLYSVCFLLGSVLLMGLGYVGYWFYSNQRQHQILVEYIEKTAREKGIKQINGSTMQKGDETSVFQQQNKSILP</sequence>
<evidence type="ECO:0000256" key="1">
    <source>
        <dbReference type="SAM" id="Phobius"/>
    </source>
</evidence>
<feature type="chain" id="PRO_5035923370" evidence="2">
    <location>
        <begin position="19"/>
        <end position="572"/>
    </location>
</feature>
<organism evidence="3 4">
    <name type="scientific">Paramecium octaurelia</name>
    <dbReference type="NCBI Taxonomy" id="43137"/>
    <lineage>
        <taxon>Eukaryota</taxon>
        <taxon>Sar</taxon>
        <taxon>Alveolata</taxon>
        <taxon>Ciliophora</taxon>
        <taxon>Intramacronucleata</taxon>
        <taxon>Oligohymenophorea</taxon>
        <taxon>Peniculida</taxon>
        <taxon>Parameciidae</taxon>
        <taxon>Paramecium</taxon>
    </lineage>
</organism>
<keyword evidence="1" id="KW-0812">Transmembrane</keyword>
<keyword evidence="4" id="KW-1185">Reference proteome</keyword>
<name>A0A8S1WYZ4_PAROT</name>
<proteinExistence type="predicted"/>
<reference evidence="3" key="1">
    <citation type="submission" date="2021-01" db="EMBL/GenBank/DDBJ databases">
        <authorList>
            <consortium name="Genoscope - CEA"/>
            <person name="William W."/>
        </authorList>
    </citation>
    <scope>NUCLEOTIDE SEQUENCE</scope>
</reference>
<dbReference type="AlphaFoldDB" id="A0A8S1WYZ4"/>
<accession>A0A8S1WYZ4</accession>
<feature type="transmembrane region" description="Helical" evidence="1">
    <location>
        <begin position="499"/>
        <end position="524"/>
    </location>
</feature>
<evidence type="ECO:0000313" key="4">
    <source>
        <dbReference type="Proteomes" id="UP000683925"/>
    </source>
</evidence>
<dbReference type="OrthoDB" id="291621at2759"/>
<evidence type="ECO:0000313" key="3">
    <source>
        <dbReference type="EMBL" id="CAD8193867.1"/>
    </source>
</evidence>
<keyword evidence="1" id="KW-0472">Membrane</keyword>
<evidence type="ECO:0000256" key="2">
    <source>
        <dbReference type="SAM" id="SignalP"/>
    </source>
</evidence>
<dbReference type="EMBL" id="CAJJDP010000105">
    <property type="protein sequence ID" value="CAD8193867.1"/>
    <property type="molecule type" value="Genomic_DNA"/>
</dbReference>
<dbReference type="OMA" id="RILWKAD"/>
<keyword evidence="1" id="KW-1133">Transmembrane helix</keyword>
<feature type="signal peptide" evidence="2">
    <location>
        <begin position="1"/>
        <end position="18"/>
    </location>
</feature>
<keyword evidence="2" id="KW-0732">Signal</keyword>
<gene>
    <name evidence="3" type="ORF">POCTA_138.1.T1050155</name>
</gene>